<comment type="caution">
    <text evidence="3">The sequence shown here is derived from an EMBL/GenBank/DDBJ whole genome shotgun (WGS) entry which is preliminary data.</text>
</comment>
<dbReference type="SMART" id="SM00947">
    <property type="entry name" value="Pro_CA"/>
    <property type="match status" value="1"/>
</dbReference>
<sequence length="209" mass="22451">MNETSHRVIDLTASQAWSRLARGNRAWVTGDRDYPHQSAERRQEVARAQHPFAVVVSCIDSRVPPEMVFDQGIGDLFVVRTAAPTVDDLVAGSVEYGPVEDATPLIVVLGHQRCGAVTAAVESIGHGHRLPSHLDVIVESIRPAYEQARAKGGDLIDQTVRAQTLQTVATLTADPALSPRIDTGELGVVGAYYSLDSGQVSVLSSSFKL</sequence>
<dbReference type="SUPFAM" id="SSF53056">
    <property type="entry name" value="beta-carbonic anhydrase, cab"/>
    <property type="match status" value="1"/>
</dbReference>
<evidence type="ECO:0000256" key="1">
    <source>
        <dbReference type="ARBA" id="ARBA00006217"/>
    </source>
</evidence>
<proteinExistence type="inferred from homology"/>
<dbReference type="InterPro" id="IPR001765">
    <property type="entry name" value="Carbonic_anhydrase"/>
</dbReference>
<dbReference type="InterPro" id="IPR036874">
    <property type="entry name" value="Carbonic_anhydrase_sf"/>
</dbReference>
<dbReference type="EMBL" id="JBHTGP010000005">
    <property type="protein sequence ID" value="MFD0684832.1"/>
    <property type="molecule type" value="Genomic_DNA"/>
</dbReference>
<organism evidence="3 4">
    <name type="scientific">Actinomadura fibrosa</name>
    <dbReference type="NCBI Taxonomy" id="111802"/>
    <lineage>
        <taxon>Bacteria</taxon>
        <taxon>Bacillati</taxon>
        <taxon>Actinomycetota</taxon>
        <taxon>Actinomycetes</taxon>
        <taxon>Streptosporangiales</taxon>
        <taxon>Thermomonosporaceae</taxon>
        <taxon>Actinomadura</taxon>
    </lineage>
</organism>
<protein>
    <submittedName>
        <fullName evidence="3">Carbonic anhydrase</fullName>
    </submittedName>
</protein>
<dbReference type="RefSeq" id="WP_378322322.1">
    <property type="nucleotide sequence ID" value="NZ_JBHTGP010000005.1"/>
</dbReference>
<dbReference type="Gene3D" id="3.40.1050.10">
    <property type="entry name" value="Carbonic anhydrase"/>
    <property type="match status" value="1"/>
</dbReference>
<evidence type="ECO:0000313" key="4">
    <source>
        <dbReference type="Proteomes" id="UP001597063"/>
    </source>
</evidence>
<comment type="function">
    <text evidence="2">Catalyzes the reversible hydration of carbon dioxide to form bicarbonate.</text>
</comment>
<name>A0ABW2XJG8_9ACTN</name>
<dbReference type="PANTHER" id="PTHR11002:SF79">
    <property type="entry name" value="CARBONIC ANHYDRASE 2"/>
    <property type="match status" value="1"/>
</dbReference>
<evidence type="ECO:0000256" key="2">
    <source>
        <dbReference type="ARBA" id="ARBA00024993"/>
    </source>
</evidence>
<keyword evidence="4" id="KW-1185">Reference proteome</keyword>
<dbReference type="Proteomes" id="UP001597063">
    <property type="component" value="Unassembled WGS sequence"/>
</dbReference>
<dbReference type="Pfam" id="PF00484">
    <property type="entry name" value="Pro_CA"/>
    <property type="match status" value="1"/>
</dbReference>
<gene>
    <name evidence="3" type="ORF">ACFQZM_10010</name>
</gene>
<reference evidence="4" key="1">
    <citation type="journal article" date="2019" name="Int. J. Syst. Evol. Microbiol.">
        <title>The Global Catalogue of Microorganisms (GCM) 10K type strain sequencing project: providing services to taxonomists for standard genome sequencing and annotation.</title>
        <authorList>
            <consortium name="The Broad Institute Genomics Platform"/>
            <consortium name="The Broad Institute Genome Sequencing Center for Infectious Disease"/>
            <person name="Wu L."/>
            <person name="Ma J."/>
        </authorList>
    </citation>
    <scope>NUCLEOTIDE SEQUENCE [LARGE SCALE GENOMIC DNA]</scope>
    <source>
        <strain evidence="4">JCM 9371</strain>
    </source>
</reference>
<comment type="similarity">
    <text evidence="1">Belongs to the beta-class carbonic anhydrase family.</text>
</comment>
<evidence type="ECO:0000313" key="3">
    <source>
        <dbReference type="EMBL" id="MFD0684832.1"/>
    </source>
</evidence>
<accession>A0ABW2XJG8</accession>
<dbReference type="PANTHER" id="PTHR11002">
    <property type="entry name" value="CARBONIC ANHYDRASE"/>
    <property type="match status" value="1"/>
</dbReference>